<dbReference type="Proteomes" id="UP000018853">
    <property type="component" value="Unassembled WGS sequence"/>
</dbReference>
<reference evidence="1 2" key="1">
    <citation type="submission" date="2013-12" db="EMBL/GenBank/DDBJ databases">
        <title>A Varibaculum cambriense genome reconstructed from a premature infant gut community with otherwise low bacterial novelty that shifts toward anaerobic metabolism during the third week of life.</title>
        <authorList>
            <person name="Brown C.T."/>
            <person name="Sharon I."/>
            <person name="Thomas B.C."/>
            <person name="Castelle C.J."/>
            <person name="Morowitz M.J."/>
            <person name="Banfield J.F."/>
        </authorList>
    </citation>
    <scope>NUCLEOTIDE SEQUENCE [LARGE SCALE GENOMIC DNA]</scope>
    <source>
        <strain evidence="2">DORA_A_5_14_21</strain>
    </source>
</reference>
<evidence type="ECO:0000313" key="2">
    <source>
        <dbReference type="Proteomes" id="UP000018853"/>
    </source>
</evidence>
<name>W1X7V4_ECOLX</name>
<accession>W1X7V4</accession>
<comment type="caution">
    <text evidence="1">The sequence shown here is derived from an EMBL/GenBank/DDBJ whole genome shotgun (WGS) entry which is preliminary data.</text>
</comment>
<dbReference type="AlphaFoldDB" id="W1X7V4"/>
<gene>
    <name evidence="1" type="ORF">Q609_ECAC01151G0003</name>
</gene>
<evidence type="ECO:0000313" key="1">
    <source>
        <dbReference type="EMBL" id="ETJ25530.1"/>
    </source>
</evidence>
<protein>
    <submittedName>
        <fullName evidence="1">Uncharacterized protein</fullName>
    </submittedName>
</protein>
<proteinExistence type="predicted"/>
<dbReference type="EMBL" id="AZLZ01001151">
    <property type="protein sequence ID" value="ETJ25530.1"/>
    <property type="molecule type" value="Genomic_DNA"/>
</dbReference>
<sequence>ALDVLSQLLNLGSVYPFQREGGGNG</sequence>
<feature type="non-terminal residue" evidence="1">
    <location>
        <position position="1"/>
    </location>
</feature>
<organism evidence="1 2">
    <name type="scientific">Escherichia coli DORA_A_5_14_21</name>
    <dbReference type="NCBI Taxonomy" id="1403943"/>
    <lineage>
        <taxon>Bacteria</taxon>
        <taxon>Pseudomonadati</taxon>
        <taxon>Pseudomonadota</taxon>
        <taxon>Gammaproteobacteria</taxon>
        <taxon>Enterobacterales</taxon>
        <taxon>Enterobacteriaceae</taxon>
        <taxon>Escherichia</taxon>
    </lineage>
</organism>